<dbReference type="EMBL" id="JABXRI010000001">
    <property type="protein sequence ID" value="MBA8065109.1"/>
    <property type="molecule type" value="Genomic_DNA"/>
</dbReference>
<feature type="transmembrane region" description="Helical" evidence="1">
    <location>
        <begin position="78"/>
        <end position="96"/>
    </location>
</feature>
<dbReference type="AlphaFoldDB" id="A0A7W3D8V8"/>
<keyword evidence="1" id="KW-1133">Transmembrane helix</keyword>
<gene>
    <name evidence="2" type="ORF">HV077_22595</name>
</gene>
<sequence>MFFKIYDQNDKDLIESVKLAGLSEYKVQKLIRFANENKVNIQETYLLTDANIIKVDIILFLVISFFVFSIAQEYSRELWAFFLIFGLLFFVIELTCRFHKNYFKVWKIYIKLRGI</sequence>
<reference evidence="2 3" key="1">
    <citation type="submission" date="2020-06" db="EMBL/GenBank/DDBJ databases">
        <title>REHAB project genomes.</title>
        <authorList>
            <person name="Shaw L.P."/>
        </authorList>
    </citation>
    <scope>NUCLEOTIDE SEQUENCE [LARGE SCALE GENOMIC DNA]</scope>
    <source>
        <strain evidence="2 3">RHBSTW-00116</strain>
    </source>
</reference>
<organism evidence="2 3">
    <name type="scientific">Citrobacter freundii</name>
    <dbReference type="NCBI Taxonomy" id="546"/>
    <lineage>
        <taxon>Bacteria</taxon>
        <taxon>Pseudomonadati</taxon>
        <taxon>Pseudomonadota</taxon>
        <taxon>Gammaproteobacteria</taxon>
        <taxon>Enterobacterales</taxon>
        <taxon>Enterobacteriaceae</taxon>
        <taxon>Citrobacter</taxon>
        <taxon>Citrobacter freundii complex</taxon>
    </lineage>
</organism>
<dbReference type="Proteomes" id="UP000591803">
    <property type="component" value="Unassembled WGS sequence"/>
</dbReference>
<evidence type="ECO:0000313" key="2">
    <source>
        <dbReference type="EMBL" id="MBA8065109.1"/>
    </source>
</evidence>
<keyword evidence="1" id="KW-0812">Transmembrane</keyword>
<proteinExistence type="predicted"/>
<keyword evidence="1" id="KW-0472">Membrane</keyword>
<protein>
    <submittedName>
        <fullName evidence="2">Uncharacterized protein</fullName>
    </submittedName>
</protein>
<feature type="transmembrane region" description="Helical" evidence="1">
    <location>
        <begin position="52"/>
        <end position="72"/>
    </location>
</feature>
<accession>A0A7W3D8V8</accession>
<name>A0A7W3D8V8_CITFR</name>
<comment type="caution">
    <text evidence="2">The sequence shown here is derived from an EMBL/GenBank/DDBJ whole genome shotgun (WGS) entry which is preliminary data.</text>
</comment>
<evidence type="ECO:0000313" key="3">
    <source>
        <dbReference type="Proteomes" id="UP000591803"/>
    </source>
</evidence>
<evidence type="ECO:0000256" key="1">
    <source>
        <dbReference type="SAM" id="Phobius"/>
    </source>
</evidence>